<accession>A0A4U5NE49</accession>
<dbReference type="Gene3D" id="1.10.287.1490">
    <property type="match status" value="1"/>
</dbReference>
<reference evidence="2" key="3">
    <citation type="journal article" date="2019" name="G3 (Bethesda)">
        <title>Hybrid Assembly of the Genome of the Entomopathogenic Nematode Steinernema carpocapsae Identifies the X-Chromosome.</title>
        <authorList>
            <person name="Serra L."/>
            <person name="Macchietto M."/>
            <person name="Macias-Munoz A."/>
            <person name="McGill C.J."/>
            <person name="Rodriguez I.M."/>
            <person name="Rodriguez B."/>
            <person name="Murad R."/>
            <person name="Mortazavi A."/>
        </authorList>
    </citation>
    <scope>NUCLEOTIDE SEQUENCE</scope>
    <source>
        <strain evidence="2">ALL</strain>
    </source>
</reference>
<evidence type="ECO:0000256" key="1">
    <source>
        <dbReference type="SAM" id="Coils"/>
    </source>
</evidence>
<name>A0A4U5NE49_STECR</name>
<sequence length="431" mass="49373">MESTDKRPYLKNGGGRIDATAAQLRDMIANLDHAQFMYAERRELYDAQRTEHFKNEMMKWQEKRDREEAEIERQKQFLKKHKRELESENYGQTHFLRKEIEELKENNNEKVRKISELSTVVRAQKEEIQCLKAERDKFQKRCGELSKQSAGLSSEMAKLRTKLSVANTELTVKPRAAQPVPAKPVRRALPQPSVQLPRKPSVFVQSKIPASFSTAPVRESRPSTVPSFNRCSTNVTLPSIPCTEIVDTLLCGCSTVIDAYGVLRKWHHQNDRIWIEWESCDSGPLVLLHTRGDNISGHKGVRNGQLTLITLDHMGTLYLRLPDSSGALINRDNTYETGRYYSGNQGEEGRFEPCEVEGLVLERYPKTLDTDDDAIGYTSKELAFRHDNDGSTKIMPKGVSMQFVFIPDENRVILKHRLGDSETTCFEHTFR</sequence>
<proteinExistence type="predicted"/>
<comment type="caution">
    <text evidence="2">The sequence shown here is derived from an EMBL/GenBank/DDBJ whole genome shotgun (WGS) entry which is preliminary data.</text>
</comment>
<gene>
    <name evidence="2" type="ORF">L596_015159</name>
</gene>
<reference evidence="2" key="1">
    <citation type="submission" date="2013-11" db="EMBL/GenBank/DDBJ databases">
        <authorList>
            <person name="Sternberg P."/>
            <person name="Dillman A."/>
            <person name="Macchietto M."/>
        </authorList>
    </citation>
    <scope>NUCLEOTIDE SEQUENCE</scope>
    <source>
        <strain evidence="2">ALL</strain>
    </source>
</reference>
<dbReference type="EMBL" id="AZBU02000004">
    <property type="protein sequence ID" value="TKR81257.1"/>
    <property type="molecule type" value="Genomic_DNA"/>
</dbReference>
<dbReference type="AlphaFoldDB" id="A0A4U5NE49"/>
<organism evidence="2">
    <name type="scientific">Steinernema carpocapsae</name>
    <name type="common">Entomopathogenic nematode</name>
    <dbReference type="NCBI Taxonomy" id="34508"/>
    <lineage>
        <taxon>Eukaryota</taxon>
        <taxon>Metazoa</taxon>
        <taxon>Ecdysozoa</taxon>
        <taxon>Nematoda</taxon>
        <taxon>Chromadorea</taxon>
        <taxon>Rhabditida</taxon>
        <taxon>Tylenchina</taxon>
        <taxon>Panagrolaimomorpha</taxon>
        <taxon>Strongyloidoidea</taxon>
        <taxon>Steinernematidae</taxon>
        <taxon>Steinernema</taxon>
    </lineage>
</organism>
<protein>
    <submittedName>
        <fullName evidence="2">Uncharacterized protein</fullName>
    </submittedName>
</protein>
<evidence type="ECO:0000313" key="2">
    <source>
        <dbReference type="EMBL" id="TKR81257.1"/>
    </source>
</evidence>
<keyword evidence="1" id="KW-0175">Coiled coil</keyword>
<feature type="coiled-coil region" evidence="1">
    <location>
        <begin position="50"/>
        <end position="148"/>
    </location>
</feature>
<reference evidence="2" key="2">
    <citation type="journal article" date="2015" name="Genome Biol.">
        <title>Comparative genomics of Steinernema reveals deeply conserved gene regulatory networks.</title>
        <authorList>
            <person name="Dillman A.R."/>
            <person name="Macchietto M."/>
            <person name="Porter C.F."/>
            <person name="Rogers A."/>
            <person name="Williams B."/>
            <person name="Antoshechkin I."/>
            <person name="Lee M.M."/>
            <person name="Goodwin Z."/>
            <person name="Lu X."/>
            <person name="Lewis E.E."/>
            <person name="Goodrich-Blair H."/>
            <person name="Stock S.P."/>
            <person name="Adams B.J."/>
            <person name="Sternberg P.W."/>
            <person name="Mortazavi A."/>
        </authorList>
    </citation>
    <scope>NUCLEOTIDE SEQUENCE [LARGE SCALE GENOMIC DNA]</scope>
    <source>
        <strain evidence="2">ALL</strain>
    </source>
</reference>